<name>A0A839HFE2_9BURK</name>
<reference evidence="4 5" key="1">
    <citation type="submission" date="2020-08" db="EMBL/GenBank/DDBJ databases">
        <title>Aquariorum lacteus gen. nov., sp. nov., a new member of the family Comamonadaceae, isolated from freshwater aquarium.</title>
        <authorList>
            <person name="Chun S.-J."/>
        </authorList>
    </citation>
    <scope>NUCLEOTIDE SEQUENCE [LARGE SCALE GENOMIC DNA]</scope>
    <source>
        <strain evidence="4 5">SJAQ100</strain>
    </source>
</reference>
<dbReference type="EMBL" id="JACIVI010000001">
    <property type="protein sequence ID" value="MBB1160515.1"/>
    <property type="molecule type" value="Genomic_DNA"/>
</dbReference>
<dbReference type="Pfam" id="PF01774">
    <property type="entry name" value="UreD"/>
    <property type="match status" value="1"/>
</dbReference>
<evidence type="ECO:0000256" key="3">
    <source>
        <dbReference type="HAMAP-Rule" id="MF_01384"/>
    </source>
</evidence>
<gene>
    <name evidence="3" type="primary">ureD</name>
    <name evidence="4" type="ORF">H4F90_00780</name>
</gene>
<keyword evidence="2 3" id="KW-0143">Chaperone</keyword>
<evidence type="ECO:0000256" key="1">
    <source>
        <dbReference type="ARBA" id="ARBA00007177"/>
    </source>
</evidence>
<dbReference type="InterPro" id="IPR002669">
    <property type="entry name" value="UreD"/>
</dbReference>
<comment type="subcellular location">
    <subcellularLocation>
        <location evidence="3">Cytoplasm</location>
    </subcellularLocation>
</comment>
<dbReference type="AlphaFoldDB" id="A0A839HFE2"/>
<protein>
    <recommendedName>
        <fullName evidence="3">Urease accessory protein UreD</fullName>
    </recommendedName>
</protein>
<organism evidence="4 5">
    <name type="scientific">Aquariibacter albus</name>
    <dbReference type="NCBI Taxonomy" id="2759899"/>
    <lineage>
        <taxon>Bacteria</taxon>
        <taxon>Pseudomonadati</taxon>
        <taxon>Pseudomonadota</taxon>
        <taxon>Betaproteobacteria</taxon>
        <taxon>Burkholderiales</taxon>
        <taxon>Sphaerotilaceae</taxon>
        <taxon>Aquariibacter</taxon>
    </lineage>
</organism>
<evidence type="ECO:0000256" key="2">
    <source>
        <dbReference type="ARBA" id="ARBA00023186"/>
    </source>
</evidence>
<comment type="similarity">
    <text evidence="1 3">Belongs to the UreD family.</text>
</comment>
<evidence type="ECO:0000313" key="5">
    <source>
        <dbReference type="Proteomes" id="UP000586093"/>
    </source>
</evidence>
<dbReference type="RefSeq" id="WP_182660534.1">
    <property type="nucleotide sequence ID" value="NZ_JACIVI010000001.1"/>
</dbReference>
<comment type="caution">
    <text evidence="4">The sequence shown here is derived from an EMBL/GenBank/DDBJ whole genome shotgun (WGS) entry which is preliminary data.</text>
</comment>
<dbReference type="PANTHER" id="PTHR33643">
    <property type="entry name" value="UREASE ACCESSORY PROTEIN D"/>
    <property type="match status" value="1"/>
</dbReference>
<sequence>MRRAETHELQPPATGQGWDAQLHLGFDALDGRSRLRRARHQGPLRVQRSFHPEGPGVCQVLVLHPPGGIAGGDRLTITLDSGPGAFAQLSTPGAGKWYRAAGRPARQDLQATLAEGSVIEWLPQESIVFDGAEATMHNRIRLADGACWLGLEVTVLGRQARGEHFTQGRVQLGSRIDDAAGRPLWFEQGGWTGGDPGLARPAGLHGQPAFGSLVLAGPAIAADWLAACRSLRPPPGVEAGATALPRVLLLRARGASAAAVRAHLLAAWARLRPLALGREALPLRIWQT</sequence>
<dbReference type="GO" id="GO:0016151">
    <property type="term" value="F:nickel cation binding"/>
    <property type="evidence" value="ECO:0007669"/>
    <property type="project" value="UniProtKB-UniRule"/>
</dbReference>
<keyword evidence="5" id="KW-1185">Reference proteome</keyword>
<accession>A0A839HFE2</accession>
<keyword evidence="3" id="KW-0996">Nickel insertion</keyword>
<comment type="subunit">
    <text evidence="3">UreD, UreF and UreG form a complex that acts as a GTP-hydrolysis-dependent molecular chaperone, activating the urease apoprotein by helping to assemble the nickel containing metallocenter of UreC. The UreE protein probably delivers the nickel.</text>
</comment>
<keyword evidence="3" id="KW-0963">Cytoplasm</keyword>
<dbReference type="Proteomes" id="UP000586093">
    <property type="component" value="Unassembled WGS sequence"/>
</dbReference>
<comment type="function">
    <text evidence="3">Required for maturation of urease via the functional incorporation of the urease nickel metallocenter.</text>
</comment>
<dbReference type="HAMAP" id="MF_01384">
    <property type="entry name" value="UreD"/>
    <property type="match status" value="1"/>
</dbReference>
<dbReference type="PANTHER" id="PTHR33643:SF1">
    <property type="entry name" value="UREASE ACCESSORY PROTEIN D"/>
    <property type="match status" value="1"/>
</dbReference>
<dbReference type="GO" id="GO:0005737">
    <property type="term" value="C:cytoplasm"/>
    <property type="evidence" value="ECO:0007669"/>
    <property type="project" value="UniProtKB-SubCell"/>
</dbReference>
<proteinExistence type="inferred from homology"/>
<evidence type="ECO:0000313" key="4">
    <source>
        <dbReference type="EMBL" id="MBB1160515.1"/>
    </source>
</evidence>